<keyword evidence="3" id="KW-0378">Hydrolase</keyword>
<sequence>MLCIAAVALVLVLDAGAAPAEVVSETIEYQQNGQTLEGVLVYDDAVSGPRPGVVIFHAWYGPGEHEKETAVRLAELGYAAFVADVYGTGVRAADSKEASQLATTFYDDRDLMQARALAAVETLGGRDVADPERMFGIGYCFGGAVVLESARAGADLLGVVSIHGTLRTPHPEAMSNFQGSVLALHGAADPVVPPEEVRAFQDELTEAGVDWVFISYGGAVHSFTHESADSEASRYHPLAAKRAWRDMLAFFDERLEHAGGK</sequence>
<evidence type="ECO:0000313" key="3">
    <source>
        <dbReference type="EMBL" id="TVM20062.1"/>
    </source>
</evidence>
<dbReference type="Pfam" id="PF01738">
    <property type="entry name" value="DLH"/>
    <property type="match status" value="1"/>
</dbReference>
<dbReference type="Proteomes" id="UP000448292">
    <property type="component" value="Unassembled WGS sequence"/>
</dbReference>
<dbReference type="PANTHER" id="PTHR22946:SF0">
    <property type="entry name" value="DIENELACTONE HYDROLASE DOMAIN-CONTAINING PROTEIN"/>
    <property type="match status" value="1"/>
</dbReference>
<evidence type="ECO:0000313" key="4">
    <source>
        <dbReference type="Proteomes" id="UP000448292"/>
    </source>
</evidence>
<dbReference type="EMBL" id="QMIE01000001">
    <property type="protein sequence ID" value="TVM20062.1"/>
    <property type="molecule type" value="Genomic_DNA"/>
</dbReference>
<keyword evidence="4" id="KW-1185">Reference proteome</keyword>
<gene>
    <name evidence="3" type="ORF">DPQ33_01700</name>
</gene>
<comment type="caution">
    <text evidence="3">The sequence shown here is derived from an EMBL/GenBank/DDBJ whole genome shotgun (WGS) entry which is preliminary data.</text>
</comment>
<evidence type="ECO:0000256" key="1">
    <source>
        <dbReference type="SAM" id="SignalP"/>
    </source>
</evidence>
<accession>A0A7M3MKX7</accession>
<proteinExistence type="predicted"/>
<keyword evidence="1" id="KW-0732">Signal</keyword>
<evidence type="ECO:0000259" key="2">
    <source>
        <dbReference type="Pfam" id="PF01738"/>
    </source>
</evidence>
<organism evidence="3 4">
    <name type="scientific">Oceanidesulfovibrio indonesiensis</name>
    <dbReference type="NCBI Taxonomy" id="54767"/>
    <lineage>
        <taxon>Bacteria</taxon>
        <taxon>Pseudomonadati</taxon>
        <taxon>Thermodesulfobacteriota</taxon>
        <taxon>Desulfovibrionia</taxon>
        <taxon>Desulfovibrionales</taxon>
        <taxon>Desulfovibrionaceae</taxon>
        <taxon>Oceanidesulfovibrio</taxon>
    </lineage>
</organism>
<feature type="chain" id="PRO_5029489428" evidence="1">
    <location>
        <begin position="21"/>
        <end position="261"/>
    </location>
</feature>
<dbReference type="AlphaFoldDB" id="A0A7M3MKX7"/>
<protein>
    <submittedName>
        <fullName evidence="3">Dienelactone hydrolase family protein</fullName>
    </submittedName>
</protein>
<dbReference type="InterPro" id="IPR050261">
    <property type="entry name" value="FrsA_esterase"/>
</dbReference>
<dbReference type="PANTHER" id="PTHR22946">
    <property type="entry name" value="DIENELACTONE HYDROLASE DOMAIN-CONTAINING PROTEIN-RELATED"/>
    <property type="match status" value="1"/>
</dbReference>
<dbReference type="OrthoDB" id="9787933at2"/>
<dbReference type="InterPro" id="IPR002925">
    <property type="entry name" value="Dienelactn_hydro"/>
</dbReference>
<dbReference type="GO" id="GO:0016787">
    <property type="term" value="F:hydrolase activity"/>
    <property type="evidence" value="ECO:0007669"/>
    <property type="project" value="UniProtKB-KW"/>
</dbReference>
<name>A0A7M3MKX7_9BACT</name>
<reference evidence="3 4" key="1">
    <citation type="submission" date="2018-06" db="EMBL/GenBank/DDBJ databases">
        <title>Complete genome of Desulfovibrio indonesiensis P37SLT.</title>
        <authorList>
            <person name="Crispim J.S."/>
            <person name="Vidigal P.M.P."/>
            <person name="Silva L.C.F."/>
            <person name="Laguardia C.N."/>
            <person name="Araujo L.C."/>
            <person name="Dias R.S."/>
            <person name="Sousa M.P."/>
            <person name="Paula S.O."/>
            <person name="Silva C."/>
        </authorList>
    </citation>
    <scope>NUCLEOTIDE SEQUENCE [LARGE SCALE GENOMIC DNA]</scope>
    <source>
        <strain evidence="3 4">P37SLT</strain>
    </source>
</reference>
<dbReference type="SUPFAM" id="SSF53474">
    <property type="entry name" value="alpha/beta-Hydrolases"/>
    <property type="match status" value="1"/>
</dbReference>
<feature type="signal peptide" evidence="1">
    <location>
        <begin position="1"/>
        <end position="20"/>
    </location>
</feature>
<feature type="domain" description="Dienelactone hydrolase" evidence="2">
    <location>
        <begin position="38"/>
        <end position="253"/>
    </location>
</feature>
<dbReference type="InterPro" id="IPR029058">
    <property type="entry name" value="AB_hydrolase_fold"/>
</dbReference>
<dbReference type="Gene3D" id="3.40.50.1820">
    <property type="entry name" value="alpha/beta hydrolase"/>
    <property type="match status" value="1"/>
</dbReference>